<reference evidence="2 3" key="1">
    <citation type="submission" date="2019-01" db="EMBL/GenBank/DDBJ databases">
        <title>Ktedonosporobacter rubrisoli SCAWS-G2.</title>
        <authorList>
            <person name="Huang Y."/>
            <person name="Yan B."/>
        </authorList>
    </citation>
    <scope>NUCLEOTIDE SEQUENCE [LARGE SCALE GENOMIC DNA]</scope>
    <source>
        <strain evidence="2 3">SCAWS-G2</strain>
    </source>
</reference>
<organism evidence="2 3">
    <name type="scientific">Ktedonosporobacter rubrisoli</name>
    <dbReference type="NCBI Taxonomy" id="2509675"/>
    <lineage>
        <taxon>Bacteria</taxon>
        <taxon>Bacillati</taxon>
        <taxon>Chloroflexota</taxon>
        <taxon>Ktedonobacteria</taxon>
        <taxon>Ktedonobacterales</taxon>
        <taxon>Ktedonosporobacteraceae</taxon>
        <taxon>Ktedonosporobacter</taxon>
    </lineage>
</organism>
<dbReference type="KEGG" id="kbs:EPA93_03160"/>
<protein>
    <submittedName>
        <fullName evidence="2">Uncharacterized protein</fullName>
    </submittedName>
</protein>
<dbReference type="RefSeq" id="WP_129885644.1">
    <property type="nucleotide sequence ID" value="NZ_CP035758.1"/>
</dbReference>
<keyword evidence="1" id="KW-0812">Transmembrane</keyword>
<feature type="transmembrane region" description="Helical" evidence="1">
    <location>
        <begin position="39"/>
        <end position="60"/>
    </location>
</feature>
<dbReference type="EMBL" id="CP035758">
    <property type="protein sequence ID" value="QBD75045.1"/>
    <property type="molecule type" value="Genomic_DNA"/>
</dbReference>
<keyword evidence="1" id="KW-1133">Transmembrane helix</keyword>
<accession>A0A4P6JIX6</accession>
<dbReference type="Proteomes" id="UP000290365">
    <property type="component" value="Chromosome"/>
</dbReference>
<evidence type="ECO:0000256" key="1">
    <source>
        <dbReference type="SAM" id="Phobius"/>
    </source>
</evidence>
<feature type="transmembrane region" description="Helical" evidence="1">
    <location>
        <begin position="12"/>
        <end position="33"/>
    </location>
</feature>
<name>A0A4P6JIX6_KTERU</name>
<gene>
    <name evidence="2" type="ORF">EPA93_03160</name>
</gene>
<dbReference type="AlphaFoldDB" id="A0A4P6JIX6"/>
<sequence>MLKRKSCQTAARYSTSFSMYLLTSLFILGPFAYALTQTILPAVALSATLLMLGIVARGIMSNFY</sequence>
<proteinExistence type="predicted"/>
<evidence type="ECO:0000313" key="2">
    <source>
        <dbReference type="EMBL" id="QBD75045.1"/>
    </source>
</evidence>
<keyword evidence="3" id="KW-1185">Reference proteome</keyword>
<keyword evidence="1" id="KW-0472">Membrane</keyword>
<evidence type="ECO:0000313" key="3">
    <source>
        <dbReference type="Proteomes" id="UP000290365"/>
    </source>
</evidence>